<sequence>MSRYSNYSLASSTKSSNGFNSPTLKSDRHDEHASQSGSEDGSYALYADPHKIEADFEESNAALTSQTLNADGTPKRPMNAFMIFARRRRPQVSAENQAMRTGEISKILSKEWVSMPSSEKQFYLEQAKQLKETFNSRYPDYVYRRRPNNSRKRRRSDSGTMRPVDPALLADQGDDLVGSVDLEASPTESDDPIEAALPSPYSRQHSQYGIPQSCVDQTKYGHSHPRPAHQVSSEPLFRSNGHYETRLQYGGSDRLGPNLGGTASPRIPVTHGGLHYPYGHPPSHSQSPTIFGTDPGNSPQGWQTRVERVERATTSWIGGGQDRVPSSIASQKQSPYSSASSWSSSNENSSVPSSASPSSPNYFPTLNTPFYPNQQVSPFQSNVSTPSPHSVPHHSPSFESLNHLQSSSMSRDFTPRGYETSSVSSASSYPVTRDSASYSQRSLPPVQTGSAYPQPSSSSSAHGHPPPGFWSRA</sequence>
<feature type="region of interest" description="Disordered" evidence="4">
    <location>
        <begin position="139"/>
        <end position="302"/>
    </location>
</feature>
<feature type="compositionally biased region" description="Polar residues" evidence="4">
    <location>
        <begin position="201"/>
        <end position="216"/>
    </location>
</feature>
<feature type="compositionally biased region" description="Low complexity" evidence="4">
    <location>
        <begin position="449"/>
        <end position="463"/>
    </location>
</feature>
<dbReference type="EMBL" id="KL142386">
    <property type="protein sequence ID" value="KDR73234.1"/>
    <property type="molecule type" value="Genomic_DNA"/>
</dbReference>
<evidence type="ECO:0000313" key="6">
    <source>
        <dbReference type="EMBL" id="KDR73234.1"/>
    </source>
</evidence>
<dbReference type="OrthoDB" id="1919336at2759"/>
<evidence type="ECO:0000256" key="3">
    <source>
        <dbReference type="PROSITE-ProRule" id="PRU00267"/>
    </source>
</evidence>
<feature type="compositionally biased region" description="Low complexity" evidence="4">
    <location>
        <begin position="381"/>
        <end position="397"/>
    </location>
</feature>
<dbReference type="GO" id="GO:0001228">
    <property type="term" value="F:DNA-binding transcription activator activity, RNA polymerase II-specific"/>
    <property type="evidence" value="ECO:0007669"/>
    <property type="project" value="TreeGrafter"/>
</dbReference>
<dbReference type="GO" id="GO:0005634">
    <property type="term" value="C:nucleus"/>
    <property type="evidence" value="ECO:0007669"/>
    <property type="project" value="UniProtKB-UniRule"/>
</dbReference>
<gene>
    <name evidence="6" type="ORF">GALMADRAFT_251818</name>
</gene>
<keyword evidence="2" id="KW-0804">Transcription</keyword>
<organism evidence="6 7">
    <name type="scientific">Galerina marginata (strain CBS 339.88)</name>
    <dbReference type="NCBI Taxonomy" id="685588"/>
    <lineage>
        <taxon>Eukaryota</taxon>
        <taxon>Fungi</taxon>
        <taxon>Dikarya</taxon>
        <taxon>Basidiomycota</taxon>
        <taxon>Agaricomycotina</taxon>
        <taxon>Agaricomycetes</taxon>
        <taxon>Agaricomycetidae</taxon>
        <taxon>Agaricales</taxon>
        <taxon>Agaricineae</taxon>
        <taxon>Strophariaceae</taxon>
        <taxon>Galerina</taxon>
    </lineage>
</organism>
<proteinExistence type="predicted"/>
<dbReference type="GO" id="GO:0000978">
    <property type="term" value="F:RNA polymerase II cis-regulatory region sequence-specific DNA binding"/>
    <property type="evidence" value="ECO:0007669"/>
    <property type="project" value="TreeGrafter"/>
</dbReference>
<dbReference type="InterPro" id="IPR036910">
    <property type="entry name" value="HMG_box_dom_sf"/>
</dbReference>
<protein>
    <recommendedName>
        <fullName evidence="5">HMG box domain-containing protein</fullName>
    </recommendedName>
</protein>
<dbReference type="InterPro" id="IPR009071">
    <property type="entry name" value="HMG_box_dom"/>
</dbReference>
<feature type="domain" description="HMG box" evidence="5">
    <location>
        <begin position="74"/>
        <end position="142"/>
    </location>
</feature>
<dbReference type="Gene3D" id="1.10.30.10">
    <property type="entry name" value="High mobility group box domain"/>
    <property type="match status" value="1"/>
</dbReference>
<feature type="region of interest" description="Disordered" evidence="4">
    <location>
        <begin position="1"/>
        <end position="43"/>
    </location>
</feature>
<dbReference type="Pfam" id="PF00505">
    <property type="entry name" value="HMG_box"/>
    <property type="match status" value="1"/>
</dbReference>
<dbReference type="Proteomes" id="UP000027222">
    <property type="component" value="Unassembled WGS sequence"/>
</dbReference>
<dbReference type="PANTHER" id="PTHR10270:SF161">
    <property type="entry name" value="SEX-DETERMINING REGION Y PROTEIN"/>
    <property type="match status" value="1"/>
</dbReference>
<reference evidence="7" key="1">
    <citation type="journal article" date="2014" name="Proc. Natl. Acad. Sci. U.S.A.">
        <title>Extensive sampling of basidiomycete genomes demonstrates inadequacy of the white-rot/brown-rot paradigm for wood decay fungi.</title>
        <authorList>
            <person name="Riley R."/>
            <person name="Salamov A.A."/>
            <person name="Brown D.W."/>
            <person name="Nagy L.G."/>
            <person name="Floudas D."/>
            <person name="Held B.W."/>
            <person name="Levasseur A."/>
            <person name="Lombard V."/>
            <person name="Morin E."/>
            <person name="Otillar R."/>
            <person name="Lindquist E.A."/>
            <person name="Sun H."/>
            <person name="LaButti K.M."/>
            <person name="Schmutz J."/>
            <person name="Jabbour D."/>
            <person name="Luo H."/>
            <person name="Baker S.E."/>
            <person name="Pisabarro A.G."/>
            <person name="Walton J.D."/>
            <person name="Blanchette R.A."/>
            <person name="Henrissat B."/>
            <person name="Martin F."/>
            <person name="Cullen D."/>
            <person name="Hibbett D.S."/>
            <person name="Grigoriev I.V."/>
        </authorList>
    </citation>
    <scope>NUCLEOTIDE SEQUENCE [LARGE SCALE GENOMIC DNA]</scope>
    <source>
        <strain evidence="7">CBS 339.88</strain>
    </source>
</reference>
<dbReference type="SUPFAM" id="SSF47095">
    <property type="entry name" value="HMG-box"/>
    <property type="match status" value="1"/>
</dbReference>
<evidence type="ECO:0000256" key="4">
    <source>
        <dbReference type="SAM" id="MobiDB-lite"/>
    </source>
</evidence>
<feature type="compositionally biased region" description="Polar residues" evidence="4">
    <location>
        <begin position="398"/>
        <end position="411"/>
    </location>
</feature>
<feature type="compositionally biased region" description="Low complexity" evidence="4">
    <location>
        <begin position="334"/>
        <end position="361"/>
    </location>
</feature>
<feature type="region of interest" description="Disordered" evidence="4">
    <location>
        <begin position="315"/>
        <end position="473"/>
    </location>
</feature>
<dbReference type="PROSITE" id="PS50118">
    <property type="entry name" value="HMG_BOX_2"/>
    <property type="match status" value="1"/>
</dbReference>
<feature type="compositionally biased region" description="Polar residues" evidence="4">
    <location>
        <begin position="283"/>
        <end position="302"/>
    </location>
</feature>
<dbReference type="AlphaFoldDB" id="A0A067SZW4"/>
<dbReference type="InterPro" id="IPR050140">
    <property type="entry name" value="SRY-related_HMG-box_TF-like"/>
</dbReference>
<evidence type="ECO:0000259" key="5">
    <source>
        <dbReference type="PROSITE" id="PS50118"/>
    </source>
</evidence>
<dbReference type="PANTHER" id="PTHR10270">
    <property type="entry name" value="SOX TRANSCRIPTION FACTOR"/>
    <property type="match status" value="1"/>
</dbReference>
<feature type="compositionally biased region" description="Pro residues" evidence="4">
    <location>
        <begin position="464"/>
        <end position="473"/>
    </location>
</feature>
<keyword evidence="1 3" id="KW-0238">DNA-binding</keyword>
<dbReference type="SMART" id="SM00398">
    <property type="entry name" value="HMG"/>
    <property type="match status" value="1"/>
</dbReference>
<accession>A0A067SZW4</accession>
<dbReference type="STRING" id="685588.A0A067SZW4"/>
<feature type="compositionally biased region" description="Polar residues" evidence="4">
    <location>
        <begin position="362"/>
        <end position="380"/>
    </location>
</feature>
<dbReference type="HOGENOM" id="CLU_028294_0_0_1"/>
<keyword evidence="7" id="KW-1185">Reference proteome</keyword>
<feature type="compositionally biased region" description="Basic residues" evidence="4">
    <location>
        <begin position="144"/>
        <end position="155"/>
    </location>
</feature>
<evidence type="ECO:0000256" key="1">
    <source>
        <dbReference type="ARBA" id="ARBA00023125"/>
    </source>
</evidence>
<feature type="compositionally biased region" description="Polar residues" evidence="4">
    <location>
        <begin position="434"/>
        <end position="448"/>
    </location>
</feature>
<feature type="compositionally biased region" description="Polar residues" evidence="4">
    <location>
        <begin position="1"/>
        <end position="24"/>
    </location>
</feature>
<evidence type="ECO:0000313" key="7">
    <source>
        <dbReference type="Proteomes" id="UP000027222"/>
    </source>
</evidence>
<dbReference type="GO" id="GO:0030154">
    <property type="term" value="P:cell differentiation"/>
    <property type="evidence" value="ECO:0007669"/>
    <property type="project" value="TreeGrafter"/>
</dbReference>
<keyword evidence="3" id="KW-0539">Nucleus</keyword>
<name>A0A067SZW4_GALM3</name>
<feature type="DNA-binding region" description="HMG box" evidence="3">
    <location>
        <begin position="74"/>
        <end position="142"/>
    </location>
</feature>
<evidence type="ECO:0000256" key="2">
    <source>
        <dbReference type="ARBA" id="ARBA00023163"/>
    </source>
</evidence>